<evidence type="ECO:0000256" key="1">
    <source>
        <dbReference type="ARBA" id="ARBA00006525"/>
    </source>
</evidence>
<gene>
    <name evidence="4" type="primary">smf</name>
    <name evidence="4" type="ORF">NCTC10738_01701</name>
</gene>
<dbReference type="PANTHER" id="PTHR43022:SF1">
    <property type="entry name" value="PROTEIN SMF"/>
    <property type="match status" value="1"/>
</dbReference>
<protein>
    <submittedName>
        <fullName evidence="4">DNA protecting protein DprA</fullName>
    </submittedName>
</protein>
<sequence>MTHNSLVDWLVVAAVSGLGPLRIRQLLLHMDVAELRQRLEHEPQSLPINQTQLQRLELAPEKVDQALQWQQGAEGRYLICPDDPFYPPLLKYIPDFPPILFVKGQVETLLQPALAMVGSRDASRAGLSLAWQWGAELDALNISVCSGMAAGIDGAAHRGALSATGKTIAVLGTGIDEIYPRRHRALYDDIQVHGAVISELWPSVGVFSGNFPKRNRIISGLAMGTLVVEARRRSGSLISARLAAEQGREVFAVPGSVMGDEHQGCHDLIRNGAKLVESVADIVEELAPLCSCHLEDLHKSHHIKPSDNSELPFKTLLASVDYETTPLDVVVEHSGITLDLVLEQLLELELQGWVAAVPGGYVRLKRK</sequence>
<accession>A0A379ZLL4</accession>
<dbReference type="GO" id="GO:0009294">
    <property type="term" value="P:DNA-mediated transformation"/>
    <property type="evidence" value="ECO:0007669"/>
    <property type="project" value="InterPro"/>
</dbReference>
<evidence type="ECO:0000259" key="2">
    <source>
        <dbReference type="Pfam" id="PF02481"/>
    </source>
</evidence>
<dbReference type="Proteomes" id="UP000254069">
    <property type="component" value="Unassembled WGS sequence"/>
</dbReference>
<feature type="domain" description="Smf/DprA SLOG" evidence="2">
    <location>
        <begin position="78"/>
        <end position="286"/>
    </location>
</feature>
<evidence type="ECO:0000313" key="5">
    <source>
        <dbReference type="Proteomes" id="UP000254069"/>
    </source>
</evidence>
<dbReference type="AlphaFoldDB" id="A0A379ZLL4"/>
<dbReference type="Gene3D" id="1.10.10.10">
    <property type="entry name" value="Winged helix-like DNA-binding domain superfamily/Winged helix DNA-binding domain"/>
    <property type="match status" value="1"/>
</dbReference>
<proteinExistence type="inferred from homology"/>
<dbReference type="NCBIfam" id="TIGR00732">
    <property type="entry name" value="dprA"/>
    <property type="match status" value="1"/>
</dbReference>
<dbReference type="InterPro" id="IPR036388">
    <property type="entry name" value="WH-like_DNA-bd_sf"/>
</dbReference>
<dbReference type="Pfam" id="PF17782">
    <property type="entry name" value="WHD_DprA"/>
    <property type="match status" value="1"/>
</dbReference>
<dbReference type="Gene3D" id="3.40.50.450">
    <property type="match status" value="1"/>
</dbReference>
<dbReference type="InterPro" id="IPR057666">
    <property type="entry name" value="DrpA_SLOG"/>
</dbReference>
<dbReference type="InterPro" id="IPR003488">
    <property type="entry name" value="DprA"/>
</dbReference>
<keyword evidence="5" id="KW-1185">Reference proteome</keyword>
<organism evidence="4 5">
    <name type="scientific">Shewanella algae</name>
    <dbReference type="NCBI Taxonomy" id="38313"/>
    <lineage>
        <taxon>Bacteria</taxon>
        <taxon>Pseudomonadati</taxon>
        <taxon>Pseudomonadota</taxon>
        <taxon>Gammaproteobacteria</taxon>
        <taxon>Alteromonadales</taxon>
        <taxon>Shewanellaceae</taxon>
        <taxon>Shewanella</taxon>
    </lineage>
</organism>
<dbReference type="SUPFAM" id="SSF102405">
    <property type="entry name" value="MCP/YpsA-like"/>
    <property type="match status" value="1"/>
</dbReference>
<evidence type="ECO:0000259" key="3">
    <source>
        <dbReference type="Pfam" id="PF17782"/>
    </source>
</evidence>
<dbReference type="Pfam" id="PF02481">
    <property type="entry name" value="DNA_processg_A"/>
    <property type="match status" value="1"/>
</dbReference>
<dbReference type="EMBL" id="UGYO01000001">
    <property type="protein sequence ID" value="SUI64329.1"/>
    <property type="molecule type" value="Genomic_DNA"/>
</dbReference>
<reference evidence="4 5" key="1">
    <citation type="submission" date="2018-06" db="EMBL/GenBank/DDBJ databases">
        <authorList>
            <consortium name="Pathogen Informatics"/>
            <person name="Doyle S."/>
        </authorList>
    </citation>
    <scope>NUCLEOTIDE SEQUENCE [LARGE SCALE GENOMIC DNA]</scope>
    <source>
        <strain evidence="4 5">NCTC10738</strain>
    </source>
</reference>
<comment type="similarity">
    <text evidence="1">Belongs to the DprA/Smf family.</text>
</comment>
<dbReference type="PANTHER" id="PTHR43022">
    <property type="entry name" value="PROTEIN SMF"/>
    <property type="match status" value="1"/>
</dbReference>
<evidence type="ECO:0000313" key="4">
    <source>
        <dbReference type="EMBL" id="SUI64329.1"/>
    </source>
</evidence>
<name>A0A379ZLL4_9GAMM</name>
<dbReference type="InterPro" id="IPR041614">
    <property type="entry name" value="DprA_WH"/>
</dbReference>
<feature type="domain" description="DprA winged helix" evidence="3">
    <location>
        <begin position="313"/>
        <end position="360"/>
    </location>
</feature>